<feature type="region of interest" description="Disordered" evidence="1">
    <location>
        <begin position="164"/>
        <end position="198"/>
    </location>
</feature>
<feature type="compositionally biased region" description="Polar residues" evidence="1">
    <location>
        <begin position="1"/>
        <end position="11"/>
    </location>
</feature>
<evidence type="ECO:0000313" key="4">
    <source>
        <dbReference type="Proteomes" id="UP000235347"/>
    </source>
</evidence>
<dbReference type="Pfam" id="PF13699">
    <property type="entry name" value="eCIS_core"/>
    <property type="match status" value="1"/>
</dbReference>
<evidence type="ECO:0000259" key="2">
    <source>
        <dbReference type="Pfam" id="PF13699"/>
    </source>
</evidence>
<organism evidence="3 4">
    <name type="scientific">Trinickia soli</name>
    <dbReference type="NCBI Taxonomy" id="380675"/>
    <lineage>
        <taxon>Bacteria</taxon>
        <taxon>Pseudomonadati</taxon>
        <taxon>Pseudomonadota</taxon>
        <taxon>Betaproteobacteria</taxon>
        <taxon>Burkholderiales</taxon>
        <taxon>Burkholderiaceae</taxon>
        <taxon>Trinickia</taxon>
    </lineage>
</organism>
<dbReference type="RefSeq" id="WP_102607942.1">
    <property type="nucleotide sequence ID" value="NZ_CADIKD010000006.1"/>
</dbReference>
<dbReference type="AlphaFoldDB" id="A0A2N7WG55"/>
<dbReference type="Proteomes" id="UP000235347">
    <property type="component" value="Unassembled WGS sequence"/>
</dbReference>
<keyword evidence="4" id="KW-1185">Reference proteome</keyword>
<feature type="region of interest" description="Disordered" evidence="1">
    <location>
        <begin position="1"/>
        <end position="41"/>
    </location>
</feature>
<comment type="caution">
    <text evidence="3">The sequence shown here is derived from an EMBL/GenBank/DDBJ whole genome shotgun (WGS) entry which is preliminary data.</text>
</comment>
<dbReference type="EMBL" id="PNYB01000001">
    <property type="protein sequence ID" value="PMS28353.1"/>
    <property type="molecule type" value="Genomic_DNA"/>
</dbReference>
<sequence length="913" mass="97714">MSRHATQQDRIPTQPERAAVHAGRSAPSTAPNAAAGSLQDSPRVVAQARALSEAFGPAVQRVEAEQPNRTGLPHGLKAGIESLSGMDLSGVRVHTNSDKPARLNALAYAQGSDIHLGPGQDRHLPHEAWHVVQQAQGRVKPTMQMQGGTAINDDAALESEADRMGDQATRAGDGEREPRPAVQRLRSTSAPASDTPIQGKLTRRTDIGKNSGGTFAWKAHKTQSSPGFPDGYEAQGLGAGLSTTVPLKLKTTVLHDQLASLEATIPPQYVDETRPDLPEPQAHFNGLKAAFMLPAPLLGQPTADNRLYLPASVLSHLKTVQAEMVDLAQKAPSKVIIKATFGSDGFADGFGIQFDSLDRITQAPVHRILWQPPLAGDRTQWHSQPATPHATGGAKPTSSEWRTYIKWDPPTGDDDGVHVVATKLGPDHPLGSGPSNAKADARVKTLQAAAGGKESYIAGHLLNDHLGGPGDLEANLTPIPSKANSQMSTAIEKPAKKVVNDEHGWVRYEVAVTHAHDAGSGLNYPSLINAKMAVYDVDDTLKNPTSARIAIAPPSSFASKTAKAPKAAGTLGGSALEQSPVRLDEVILSHENDLRPFLRTGAELFELIFGSEINANIDNPQLVRAWHTIMELLGEYETFALPTLNLLRTITDAMANWQTDPAARSYLAGVSAGKLQHALTVNVKLAEGFAGKANGYLQHATASVKQQFKPSMLLKNEPTLALAWQLVREVPGNVSLLQVLASGQHATIPLRTQNLEQARSTNDTGKEKEETDFRDRIRSQPRVYSSAPTPSSPITVFTEYGQSAHEIESTALYNTEFVSGRMPKVVDKLNELVSNGGVDVCKQLLGDPLLKTSGTLQAILIQVASLIEGRKGGQSQSGFESTAPLLWKIALNEVAIREPKVAVRLLELLKIGG</sequence>
<gene>
    <name evidence="3" type="ORF">C0Z19_01120</name>
</gene>
<accession>A0A2N7WG55</accession>
<proteinExistence type="predicted"/>
<reference evidence="3 4" key="1">
    <citation type="submission" date="2018-01" db="EMBL/GenBank/DDBJ databases">
        <title>Whole genome analyses suggest that Burkholderia sensu lato contains two further novel genera in the rhizoxinica-symbiotica group Mycetohabitans gen. nov., and Trinickia gen. nov.: implications for the evolution of diazotrophy and nodulation in the Burkholderiaceae.</title>
        <authorList>
            <person name="Estrada-de los Santos P."/>
            <person name="Palmer M."/>
            <person name="Chavez-Ramirez B."/>
            <person name="Beukes C."/>
            <person name="Steenkamp E.T."/>
            <person name="Hirsch A.M."/>
            <person name="Manyaka P."/>
            <person name="Maluk M."/>
            <person name="Lafos M."/>
            <person name="Crook M."/>
            <person name="Gross E."/>
            <person name="Simon M.F."/>
            <person name="Bueno dos Reis Junior F."/>
            <person name="Poole P.S."/>
            <person name="Venter S.N."/>
            <person name="James E.K."/>
        </authorList>
    </citation>
    <scope>NUCLEOTIDE SEQUENCE [LARGE SCALE GENOMIC DNA]</scope>
    <source>
        <strain evidence="3 4">GP25-8</strain>
    </source>
</reference>
<feature type="compositionally biased region" description="Basic and acidic residues" evidence="1">
    <location>
        <begin position="764"/>
        <end position="778"/>
    </location>
</feature>
<feature type="region of interest" description="Disordered" evidence="1">
    <location>
        <begin position="756"/>
        <end position="790"/>
    </location>
</feature>
<feature type="domain" description="eCIS core" evidence="2">
    <location>
        <begin position="72"/>
        <end position="137"/>
    </location>
</feature>
<evidence type="ECO:0000313" key="3">
    <source>
        <dbReference type="EMBL" id="PMS28353.1"/>
    </source>
</evidence>
<feature type="compositionally biased region" description="Polar residues" evidence="1">
    <location>
        <begin position="185"/>
        <end position="196"/>
    </location>
</feature>
<dbReference type="InterPro" id="IPR025295">
    <property type="entry name" value="eCIS_core_dom"/>
</dbReference>
<feature type="region of interest" description="Disordered" evidence="1">
    <location>
        <begin position="378"/>
        <end position="398"/>
    </location>
</feature>
<protein>
    <recommendedName>
        <fullName evidence="2">eCIS core domain-containing protein</fullName>
    </recommendedName>
</protein>
<evidence type="ECO:0000256" key="1">
    <source>
        <dbReference type="SAM" id="MobiDB-lite"/>
    </source>
</evidence>
<name>A0A2N7WG55_9BURK</name>